<dbReference type="Proteomes" id="UP000294003">
    <property type="component" value="Unassembled WGS sequence"/>
</dbReference>
<protein>
    <recommendedName>
        <fullName evidence="5">Inhibitor of growth protein N-terminal histone-binding domain-containing protein</fullName>
    </recommendedName>
</protein>
<dbReference type="EMBL" id="QJNS01000161">
    <property type="protein sequence ID" value="RYO84439.1"/>
    <property type="molecule type" value="Genomic_DNA"/>
</dbReference>
<evidence type="ECO:0000313" key="3">
    <source>
        <dbReference type="EMBL" id="RYO84439.1"/>
    </source>
</evidence>
<feature type="compositionally biased region" description="Polar residues" evidence="1">
    <location>
        <begin position="435"/>
        <end position="444"/>
    </location>
</feature>
<proteinExistence type="predicted"/>
<evidence type="ECO:0008006" key="5">
    <source>
        <dbReference type="Google" id="ProtNLM"/>
    </source>
</evidence>
<reference evidence="3 4" key="1">
    <citation type="submission" date="2018-06" db="EMBL/GenBank/DDBJ databases">
        <title>Complete Genomes of Monosporascus.</title>
        <authorList>
            <person name="Robinson A.J."/>
            <person name="Natvig D.O."/>
        </authorList>
    </citation>
    <scope>NUCLEOTIDE SEQUENCE [LARGE SCALE GENOMIC DNA]</scope>
    <source>
        <strain evidence="3 4">CBS 609.92</strain>
    </source>
</reference>
<comment type="caution">
    <text evidence="3">The sequence shown here is derived from an EMBL/GenBank/DDBJ whole genome shotgun (WGS) entry which is preliminary data.</text>
</comment>
<evidence type="ECO:0000313" key="4">
    <source>
        <dbReference type="Proteomes" id="UP000294003"/>
    </source>
</evidence>
<keyword evidence="4" id="KW-1185">Reference proteome</keyword>
<feature type="region of interest" description="Disordered" evidence="1">
    <location>
        <begin position="364"/>
        <end position="476"/>
    </location>
</feature>
<evidence type="ECO:0000256" key="1">
    <source>
        <dbReference type="SAM" id="MobiDB-lite"/>
    </source>
</evidence>
<name>A0ABY0H4J9_9PEZI</name>
<accession>A0ABY0H4J9</accession>
<feature type="signal peptide" evidence="2">
    <location>
        <begin position="1"/>
        <end position="18"/>
    </location>
</feature>
<dbReference type="PROSITE" id="PS51257">
    <property type="entry name" value="PROKAR_LIPOPROTEIN"/>
    <property type="match status" value="1"/>
</dbReference>
<organism evidence="3 4">
    <name type="scientific">Monosporascus cannonballus</name>
    <dbReference type="NCBI Taxonomy" id="155416"/>
    <lineage>
        <taxon>Eukaryota</taxon>
        <taxon>Fungi</taxon>
        <taxon>Dikarya</taxon>
        <taxon>Ascomycota</taxon>
        <taxon>Pezizomycotina</taxon>
        <taxon>Sordariomycetes</taxon>
        <taxon>Xylariomycetidae</taxon>
        <taxon>Xylariales</taxon>
        <taxon>Xylariales incertae sedis</taxon>
        <taxon>Monosporascus</taxon>
    </lineage>
</organism>
<evidence type="ECO:0000256" key="2">
    <source>
        <dbReference type="SAM" id="SignalP"/>
    </source>
</evidence>
<gene>
    <name evidence="3" type="ORF">DL762_005666</name>
</gene>
<keyword evidence="2" id="KW-0732">Signal</keyword>
<sequence length="476" mass="52170">MKLVGSLALTALMTMVHGSINVTTSAASCINMHGRDDSITWSTSSARYAQTHDAFDAELPEDHNSSTASVMSQSWRTLIYNTTAVHYTKTVTLDLPRDTTTASWSSSLPRFTTTVKMKALHSEAMNTAPENPRQAFNNHARNGYGYGYGYGFANVARRPDRISMLISMLQLLPEADVVLPDVPNGIRITVLMEAVSQGLESVAHLQENEIKARQQYRKALIMIELVQRAKEKFAAIDLETAEQLRHLAQQQERKEEVMKEAQGALDAMDGDVFHCLSTMIDNFTAQRQYSQQPTPPEAYLPGEDQHSGTIDPGIITKRGLSQASVELGANPVTPQKGKLALFCDLDLTSTAMSNLCLYIATPKGTKRAATTDGPGEAPARHDTTSTGDIDAEIPSRLSHRARRVRTTSPNSSILGSFHASPKRPNMSPTEPPEASSETMQAQRQESGELGDIPSSSVRTRGSGRPRKSYNVANFYR</sequence>
<feature type="chain" id="PRO_5046720581" description="Inhibitor of growth protein N-terminal histone-binding domain-containing protein" evidence="2">
    <location>
        <begin position="19"/>
        <end position="476"/>
    </location>
</feature>